<dbReference type="CDD" id="cd06161">
    <property type="entry name" value="S2P-M50_SpoIVFB"/>
    <property type="match status" value="1"/>
</dbReference>
<dbReference type="GO" id="GO:0046872">
    <property type="term" value="F:metal ion binding"/>
    <property type="evidence" value="ECO:0007669"/>
    <property type="project" value="UniProtKB-KW"/>
</dbReference>
<keyword evidence="7" id="KW-0677">Repeat</keyword>
<dbReference type="GO" id="GO:0005886">
    <property type="term" value="C:plasma membrane"/>
    <property type="evidence" value="ECO:0007669"/>
    <property type="project" value="UniProtKB-SubCell"/>
</dbReference>
<keyword evidence="6 15" id="KW-0479">Metal-binding</keyword>
<comment type="cofactor">
    <cofactor evidence="15">
        <name>Zn(2+)</name>
        <dbReference type="ChEBI" id="CHEBI:29105"/>
    </cofactor>
    <text evidence="15">Binds 1 zinc ion per subunit.</text>
</comment>
<evidence type="ECO:0000256" key="9">
    <source>
        <dbReference type="ARBA" id="ARBA00022833"/>
    </source>
</evidence>
<evidence type="ECO:0000256" key="15">
    <source>
        <dbReference type="PIRSR" id="PIRSR006404-2"/>
    </source>
</evidence>
<evidence type="ECO:0000259" key="17">
    <source>
        <dbReference type="Pfam" id="PF02163"/>
    </source>
</evidence>
<keyword evidence="10 16" id="KW-1133">Transmembrane helix</keyword>
<reference evidence="18" key="2">
    <citation type="submission" date="2021-05" db="EMBL/GenBank/DDBJ databases">
        <title>Protein family content uncovers lineage relationships and bacterial pathway maintenance mechanisms in DPANN archaea.</title>
        <authorList>
            <person name="Castelle C.J."/>
            <person name="Meheust R."/>
            <person name="Jaffe A.L."/>
            <person name="Seitz K."/>
            <person name="Gong X."/>
            <person name="Baker B.J."/>
            <person name="Banfield J.F."/>
        </authorList>
    </citation>
    <scope>NUCLEOTIDE SEQUENCE</scope>
    <source>
        <strain evidence="18">RIFCSPHIGHO2_01_FULL_AR10_44_11</strain>
    </source>
</reference>
<reference evidence="18" key="1">
    <citation type="submission" date="2021-03" db="EMBL/GenBank/DDBJ databases">
        <authorList>
            <person name="Jaffe A."/>
        </authorList>
    </citation>
    <scope>NUCLEOTIDE SEQUENCE</scope>
    <source>
        <strain evidence="18">RIFCSPHIGHO2_01_FULL_AR10_44_11</strain>
    </source>
</reference>
<keyword evidence="9 15" id="KW-0862">Zinc</keyword>
<keyword evidence="3" id="KW-1003">Cell membrane</keyword>
<dbReference type="EMBL" id="JAGVWD010000058">
    <property type="protein sequence ID" value="MBS3057692.1"/>
    <property type="molecule type" value="Genomic_DNA"/>
</dbReference>
<evidence type="ECO:0000313" key="18">
    <source>
        <dbReference type="EMBL" id="MBS3057692.1"/>
    </source>
</evidence>
<keyword evidence="5 16" id="KW-0812">Transmembrane</keyword>
<feature type="transmembrane region" description="Helical" evidence="16">
    <location>
        <begin position="140"/>
        <end position="164"/>
    </location>
</feature>
<feature type="transmembrane region" description="Helical" evidence="16">
    <location>
        <begin position="171"/>
        <end position="190"/>
    </location>
</feature>
<dbReference type="PIRSF" id="PIRSF006404">
    <property type="entry name" value="UCP006404_Pept_M50_CBS"/>
    <property type="match status" value="1"/>
</dbReference>
<name>A0A8T4KVV7_9ARCH</name>
<dbReference type="GO" id="GO:0008237">
    <property type="term" value="F:metallopeptidase activity"/>
    <property type="evidence" value="ECO:0007669"/>
    <property type="project" value="UniProtKB-KW"/>
</dbReference>
<keyword evidence="8" id="KW-0378">Hydrolase</keyword>
<feature type="transmembrane region" description="Helical" evidence="16">
    <location>
        <begin position="12"/>
        <end position="34"/>
    </location>
</feature>
<dbReference type="Pfam" id="PF02163">
    <property type="entry name" value="Peptidase_M50"/>
    <property type="match status" value="1"/>
</dbReference>
<comment type="subcellular location">
    <subcellularLocation>
        <location evidence="1">Cell membrane</location>
        <topology evidence="1">Multi-pass membrane protein</topology>
    </subcellularLocation>
</comment>
<feature type="binding site" evidence="15">
    <location>
        <position position="56"/>
    </location>
    <ligand>
        <name>Zn(2+)</name>
        <dbReference type="ChEBI" id="CHEBI:29105"/>
        <note>catalytic</note>
    </ligand>
</feature>
<feature type="non-terminal residue" evidence="18">
    <location>
        <position position="331"/>
    </location>
</feature>
<feature type="active site" evidence="14">
    <location>
        <position position="57"/>
    </location>
</feature>
<feature type="transmembrane region" description="Helical" evidence="16">
    <location>
        <begin position="196"/>
        <end position="223"/>
    </location>
</feature>
<evidence type="ECO:0000256" key="14">
    <source>
        <dbReference type="PIRSR" id="PIRSR006404-1"/>
    </source>
</evidence>
<evidence type="ECO:0000256" key="2">
    <source>
        <dbReference type="ARBA" id="ARBA00007931"/>
    </source>
</evidence>
<dbReference type="AlphaFoldDB" id="A0A8T4KVV7"/>
<dbReference type="InterPro" id="IPR016483">
    <property type="entry name" value="UCP006404_Pept_M50_CBS"/>
</dbReference>
<comment type="similarity">
    <text evidence="2">Belongs to the peptidase M50B family.</text>
</comment>
<feature type="binding site" evidence="15">
    <location>
        <position position="167"/>
    </location>
    <ligand>
        <name>Zn(2+)</name>
        <dbReference type="ChEBI" id="CHEBI:29105"/>
        <note>catalytic</note>
    </ligand>
</feature>
<feature type="transmembrane region" description="Helical" evidence="16">
    <location>
        <begin position="96"/>
        <end position="120"/>
    </location>
</feature>
<feature type="binding site" evidence="15">
    <location>
        <position position="60"/>
    </location>
    <ligand>
        <name>Zn(2+)</name>
        <dbReference type="ChEBI" id="CHEBI:29105"/>
        <note>catalytic</note>
    </ligand>
</feature>
<comment type="caution">
    <text evidence="18">The sequence shown here is derived from an EMBL/GenBank/DDBJ whole genome shotgun (WGS) entry which is preliminary data.</text>
</comment>
<keyword evidence="11" id="KW-0482">Metalloprotease</keyword>
<organism evidence="18 19">
    <name type="scientific">Candidatus Iainarchaeum sp</name>
    <dbReference type="NCBI Taxonomy" id="3101447"/>
    <lineage>
        <taxon>Archaea</taxon>
        <taxon>Candidatus Iainarchaeota</taxon>
        <taxon>Candidatus Iainarchaeia</taxon>
        <taxon>Candidatus Iainarchaeales</taxon>
        <taxon>Candidatus Iainarchaeaceae</taxon>
        <taxon>Candidatus Iainarchaeum</taxon>
    </lineage>
</organism>
<feature type="transmembrane region" description="Helical" evidence="16">
    <location>
        <begin position="40"/>
        <end position="66"/>
    </location>
</feature>
<evidence type="ECO:0000256" key="11">
    <source>
        <dbReference type="ARBA" id="ARBA00023049"/>
    </source>
</evidence>
<keyword evidence="12" id="KW-0129">CBS domain</keyword>
<dbReference type="InterPro" id="IPR008915">
    <property type="entry name" value="Peptidase_M50"/>
</dbReference>
<evidence type="ECO:0000256" key="4">
    <source>
        <dbReference type="ARBA" id="ARBA00022670"/>
    </source>
</evidence>
<dbReference type="GO" id="GO:0006508">
    <property type="term" value="P:proteolysis"/>
    <property type="evidence" value="ECO:0007669"/>
    <property type="project" value="UniProtKB-KW"/>
</dbReference>
<evidence type="ECO:0000256" key="6">
    <source>
        <dbReference type="ARBA" id="ARBA00022723"/>
    </source>
</evidence>
<evidence type="ECO:0000256" key="13">
    <source>
        <dbReference type="ARBA" id="ARBA00023136"/>
    </source>
</evidence>
<sequence>MRSLKFGKILGISLELHSTFILFILLLALIVAIFDSANLIPTMLLVFLLFLSVFIHELVHSVVAVLKGIKVERIILLPIGGIAMTEEMPEKPWDEFIIAVAGPAFNFAVAFLILLLWFLLPGIPMPSASVIAAGLGKAIMNYPLFAFLYINLVLGAFNLFLPALPLDGGRVFRALLAFKFGFARATAIIAKASVFIAIFLFLIGMLIGDIILPVIAIFIYFGAGQENEMAMLKFALRGIKVKSVMLRNPAMANANTTLEKLFMRMQKTNMTEFLVALPKGYSCINAEMLSKIPKSAWRRTQIKKIAVKAAPIGAEAEITSVLAKILGKEYT</sequence>
<proteinExistence type="inferred from homology"/>
<evidence type="ECO:0000256" key="1">
    <source>
        <dbReference type="ARBA" id="ARBA00004651"/>
    </source>
</evidence>
<protein>
    <submittedName>
        <fullName evidence="18">M50 family metallopeptidase</fullName>
    </submittedName>
</protein>
<accession>A0A8T4KVV7</accession>
<evidence type="ECO:0000256" key="16">
    <source>
        <dbReference type="SAM" id="Phobius"/>
    </source>
</evidence>
<feature type="domain" description="Peptidase M50" evidence="17">
    <location>
        <begin position="46"/>
        <end position="200"/>
    </location>
</feature>
<keyword evidence="4" id="KW-0645">Protease</keyword>
<evidence type="ECO:0000256" key="5">
    <source>
        <dbReference type="ARBA" id="ARBA00022692"/>
    </source>
</evidence>
<evidence type="ECO:0000256" key="3">
    <source>
        <dbReference type="ARBA" id="ARBA00022475"/>
    </source>
</evidence>
<dbReference type="PANTHER" id="PTHR39188:SF3">
    <property type="entry name" value="STAGE IV SPORULATION PROTEIN FB"/>
    <property type="match status" value="1"/>
</dbReference>
<dbReference type="PANTHER" id="PTHR39188">
    <property type="entry name" value="MEMBRANE-ASSOCIATED ZINC METALLOPROTEASE M50B"/>
    <property type="match status" value="1"/>
</dbReference>
<evidence type="ECO:0000256" key="8">
    <source>
        <dbReference type="ARBA" id="ARBA00022801"/>
    </source>
</evidence>
<keyword evidence="13 16" id="KW-0472">Membrane</keyword>
<evidence type="ECO:0000256" key="12">
    <source>
        <dbReference type="ARBA" id="ARBA00023122"/>
    </source>
</evidence>
<evidence type="ECO:0000256" key="10">
    <source>
        <dbReference type="ARBA" id="ARBA00022989"/>
    </source>
</evidence>
<gene>
    <name evidence="18" type="ORF">J4415_03645</name>
</gene>
<evidence type="ECO:0000313" key="19">
    <source>
        <dbReference type="Proteomes" id="UP000677687"/>
    </source>
</evidence>
<dbReference type="Proteomes" id="UP000677687">
    <property type="component" value="Unassembled WGS sequence"/>
</dbReference>
<evidence type="ECO:0000256" key="7">
    <source>
        <dbReference type="ARBA" id="ARBA00022737"/>
    </source>
</evidence>